<feature type="chain" id="PRO_5032910635" description="DUF3108 domain-containing protein" evidence="1">
    <location>
        <begin position="32"/>
        <end position="256"/>
    </location>
</feature>
<comment type="caution">
    <text evidence="2">The sequence shown here is derived from an EMBL/GenBank/DDBJ whole genome shotgun (WGS) entry which is preliminary data.</text>
</comment>
<evidence type="ECO:0000256" key="1">
    <source>
        <dbReference type="SAM" id="SignalP"/>
    </source>
</evidence>
<dbReference type="RefSeq" id="WP_170035043.1">
    <property type="nucleotide sequence ID" value="NZ_JABDTL010000001.1"/>
</dbReference>
<reference evidence="2 3" key="1">
    <citation type="submission" date="2020-08" db="EMBL/GenBank/DDBJ databases">
        <title>Genomic Encyclopedia of Type Strains, Phase IV (KMG-IV): sequencing the most valuable type-strain genomes for metagenomic binning, comparative biology and taxonomic classification.</title>
        <authorList>
            <person name="Goeker M."/>
        </authorList>
    </citation>
    <scope>NUCLEOTIDE SEQUENCE [LARGE SCALE GENOMIC DNA]</scope>
    <source>
        <strain evidence="2 3">DSM 29007</strain>
    </source>
</reference>
<gene>
    <name evidence="2" type="ORF">HNQ61_005607</name>
</gene>
<dbReference type="AlphaFoldDB" id="A0A841H7W1"/>
<proteinExistence type="predicted"/>
<evidence type="ECO:0000313" key="2">
    <source>
        <dbReference type="EMBL" id="MBB6073926.1"/>
    </source>
</evidence>
<dbReference type="Proteomes" id="UP000582837">
    <property type="component" value="Unassembled WGS sequence"/>
</dbReference>
<keyword evidence="3" id="KW-1185">Reference proteome</keyword>
<name>A0A841H7W1_9BACT</name>
<organism evidence="2 3">
    <name type="scientific">Longimicrobium terrae</name>
    <dbReference type="NCBI Taxonomy" id="1639882"/>
    <lineage>
        <taxon>Bacteria</taxon>
        <taxon>Pseudomonadati</taxon>
        <taxon>Gemmatimonadota</taxon>
        <taxon>Longimicrobiia</taxon>
        <taxon>Longimicrobiales</taxon>
        <taxon>Longimicrobiaceae</taxon>
        <taxon>Longimicrobium</taxon>
    </lineage>
</organism>
<dbReference type="EMBL" id="JACHIA010000033">
    <property type="protein sequence ID" value="MBB6073926.1"/>
    <property type="molecule type" value="Genomic_DNA"/>
</dbReference>
<sequence length="256" mass="27720">MTDRMPGAPGRVLRMGILAALPLLLGAAVPADPGATWAGRYAMEMRIGTVTRVPVVGSERSVTRTLLLVDMRRDGSRWVQRQTVCDVRIESPRMRMTVPAAFVRGLPPREYTGVVQGAGERAAFTADLGVEAIGYDPALTGGELPLNAAARGVVDNDGDGRPGATVIGHFPLFGRVRLFIAQRSHLVLHGRQTSDDRIEGTMEIRAMEQRTLGADNRLFRRTLPMQADPAASGFVMVRTAAADCAAVRRDSETLFR</sequence>
<keyword evidence="1" id="KW-0732">Signal</keyword>
<evidence type="ECO:0008006" key="4">
    <source>
        <dbReference type="Google" id="ProtNLM"/>
    </source>
</evidence>
<evidence type="ECO:0000313" key="3">
    <source>
        <dbReference type="Proteomes" id="UP000582837"/>
    </source>
</evidence>
<accession>A0A841H7W1</accession>
<feature type="signal peptide" evidence="1">
    <location>
        <begin position="1"/>
        <end position="31"/>
    </location>
</feature>
<protein>
    <recommendedName>
        <fullName evidence="4">DUF3108 domain-containing protein</fullName>
    </recommendedName>
</protein>